<evidence type="ECO:0000256" key="5">
    <source>
        <dbReference type="ARBA" id="ARBA00022989"/>
    </source>
</evidence>
<keyword evidence="5" id="KW-1133">Transmembrane helix</keyword>
<proteinExistence type="inferred from homology"/>
<evidence type="ECO:0000256" key="7">
    <source>
        <dbReference type="ARBA" id="ARBA00023186"/>
    </source>
</evidence>
<dbReference type="InterPro" id="IPR046357">
    <property type="entry name" value="PPIase_dom_sf"/>
</dbReference>
<organism evidence="12">
    <name type="scientific">marine metagenome</name>
    <dbReference type="NCBI Taxonomy" id="408172"/>
    <lineage>
        <taxon>unclassified sequences</taxon>
        <taxon>metagenomes</taxon>
        <taxon>ecological metagenomes</taxon>
    </lineage>
</organism>
<dbReference type="PANTHER" id="PTHR47529">
    <property type="entry name" value="PEPTIDYL-PROLYL CIS-TRANS ISOMERASE D"/>
    <property type="match status" value="1"/>
</dbReference>
<dbReference type="SUPFAM" id="SSF109998">
    <property type="entry name" value="Triger factor/SurA peptide-binding domain-like"/>
    <property type="match status" value="1"/>
</dbReference>
<evidence type="ECO:0000256" key="1">
    <source>
        <dbReference type="ARBA" id="ARBA00004382"/>
    </source>
</evidence>
<comment type="subcellular location">
    <subcellularLocation>
        <location evidence="1">Cell inner membrane</location>
        <topology evidence="1">Single-pass type II membrane protein</topology>
        <orientation evidence="1">Periplasmic side</orientation>
    </subcellularLocation>
</comment>
<name>A0A381U6L3_9ZZZZ</name>
<dbReference type="InterPro" id="IPR027304">
    <property type="entry name" value="Trigger_fact/SurA_dom_sf"/>
</dbReference>
<evidence type="ECO:0000256" key="9">
    <source>
        <dbReference type="ARBA" id="ARBA00040743"/>
    </source>
</evidence>
<evidence type="ECO:0000256" key="6">
    <source>
        <dbReference type="ARBA" id="ARBA00023136"/>
    </source>
</evidence>
<feature type="domain" description="PpiC" evidence="11">
    <location>
        <begin position="229"/>
        <end position="343"/>
    </location>
</feature>
<dbReference type="GO" id="GO:0005886">
    <property type="term" value="C:plasma membrane"/>
    <property type="evidence" value="ECO:0007669"/>
    <property type="project" value="UniProtKB-SubCell"/>
</dbReference>
<dbReference type="SUPFAM" id="SSF54534">
    <property type="entry name" value="FKBP-like"/>
    <property type="match status" value="1"/>
</dbReference>
<dbReference type="InterPro" id="IPR052029">
    <property type="entry name" value="PpiD_chaperone"/>
</dbReference>
<keyword evidence="3" id="KW-0997">Cell inner membrane</keyword>
<evidence type="ECO:0000256" key="10">
    <source>
        <dbReference type="ARBA" id="ARBA00042775"/>
    </source>
</evidence>
<keyword evidence="4" id="KW-0812">Transmembrane</keyword>
<gene>
    <name evidence="12" type="ORF">METZ01_LOCUS75851</name>
</gene>
<evidence type="ECO:0000256" key="4">
    <source>
        <dbReference type="ARBA" id="ARBA00022692"/>
    </source>
</evidence>
<dbReference type="PROSITE" id="PS50198">
    <property type="entry name" value="PPIC_PPIASE_2"/>
    <property type="match status" value="1"/>
</dbReference>
<dbReference type="PANTHER" id="PTHR47529:SF1">
    <property type="entry name" value="PERIPLASMIC CHAPERONE PPID"/>
    <property type="match status" value="1"/>
</dbReference>
<dbReference type="Gene3D" id="1.10.4030.10">
    <property type="entry name" value="Porin chaperone SurA, peptide-binding domain"/>
    <property type="match status" value="1"/>
</dbReference>
<feature type="non-terminal residue" evidence="12">
    <location>
        <position position="1"/>
    </location>
</feature>
<dbReference type="InterPro" id="IPR000297">
    <property type="entry name" value="PPIase_PpiC"/>
</dbReference>
<dbReference type="GO" id="GO:0003755">
    <property type="term" value="F:peptidyl-prolyl cis-trans isomerase activity"/>
    <property type="evidence" value="ECO:0007669"/>
    <property type="project" value="InterPro"/>
</dbReference>
<comment type="similarity">
    <text evidence="8">Belongs to the PpiD chaperone family.</text>
</comment>
<protein>
    <recommendedName>
        <fullName evidence="9">Periplasmic chaperone PpiD</fullName>
    </recommendedName>
    <alternativeName>
        <fullName evidence="10">Periplasmic folding chaperone</fullName>
    </alternativeName>
</protein>
<dbReference type="Pfam" id="PF13623">
    <property type="entry name" value="SurA_N_2"/>
    <property type="match status" value="1"/>
</dbReference>
<keyword evidence="7" id="KW-0143">Chaperone</keyword>
<dbReference type="EMBL" id="UINC01005699">
    <property type="protein sequence ID" value="SVA22997.1"/>
    <property type="molecule type" value="Genomic_DNA"/>
</dbReference>
<keyword evidence="2" id="KW-1003">Cell membrane</keyword>
<sequence>MALMTSMREKMHVVLWGLLAMFLLSMTIGGLVGGANILDQLVGNVNPQTTIARINGENIAPERFNNLVNQQIENARTSGQNINDFQIQRARNTAWDNLVQDVLVSQEVNRLKITASDEEVIYHLENNPPPFLQQNPSFRTEDAFDWDKYREALANPQGNEWNPIESFMKTTFIPNYKLQKMLDESIIIMDRDVMNEFIKRNTEFTVTGAHITTTRVATEESEPTQQEIQDEYERTKNIFSHDELRSITYVSWKKVPSNDDSTAAENMAKELAERAESGEDFSALANEFTMDPGNQGTKGGDLGWFKKGRMVKPFEDAAFSAGKNEIVGPVASTFGYHVIYVRDNRTDEAGDQEILTSHILIKIEISPTTLANMKRNATLFSY</sequence>
<evidence type="ECO:0000256" key="2">
    <source>
        <dbReference type="ARBA" id="ARBA00022475"/>
    </source>
</evidence>
<reference evidence="12" key="1">
    <citation type="submission" date="2018-05" db="EMBL/GenBank/DDBJ databases">
        <authorList>
            <person name="Lanie J.A."/>
            <person name="Ng W.-L."/>
            <person name="Kazmierczak K.M."/>
            <person name="Andrzejewski T.M."/>
            <person name="Davidsen T.M."/>
            <person name="Wayne K.J."/>
            <person name="Tettelin H."/>
            <person name="Glass J.I."/>
            <person name="Rusch D."/>
            <person name="Podicherti R."/>
            <person name="Tsui H.-C.T."/>
            <person name="Winkler M.E."/>
        </authorList>
    </citation>
    <scope>NUCLEOTIDE SEQUENCE</scope>
</reference>
<evidence type="ECO:0000256" key="8">
    <source>
        <dbReference type="ARBA" id="ARBA00038408"/>
    </source>
</evidence>
<evidence type="ECO:0000313" key="12">
    <source>
        <dbReference type="EMBL" id="SVA22997.1"/>
    </source>
</evidence>
<keyword evidence="6" id="KW-0472">Membrane</keyword>
<evidence type="ECO:0000259" key="11">
    <source>
        <dbReference type="PROSITE" id="PS50198"/>
    </source>
</evidence>
<evidence type="ECO:0000256" key="3">
    <source>
        <dbReference type="ARBA" id="ARBA00022519"/>
    </source>
</evidence>
<dbReference type="AlphaFoldDB" id="A0A381U6L3"/>
<accession>A0A381U6L3</accession>
<dbReference type="Gene3D" id="3.10.50.40">
    <property type="match status" value="1"/>
</dbReference>
<feature type="non-terminal residue" evidence="12">
    <location>
        <position position="382"/>
    </location>
</feature>
<dbReference type="Pfam" id="PF13616">
    <property type="entry name" value="Rotamase_3"/>
    <property type="match status" value="1"/>
</dbReference>